<dbReference type="Pfam" id="PF21294">
    <property type="entry name" value="Polysacc_lyase_14"/>
    <property type="match status" value="1"/>
</dbReference>
<evidence type="ECO:0000256" key="1">
    <source>
        <dbReference type="SAM" id="MobiDB-lite"/>
    </source>
</evidence>
<evidence type="ECO:0000313" key="3">
    <source>
        <dbReference type="EMBL" id="KAJ7084832.1"/>
    </source>
</evidence>
<dbReference type="Gene3D" id="2.60.120.200">
    <property type="match status" value="1"/>
</dbReference>
<feature type="compositionally biased region" description="Low complexity" evidence="1">
    <location>
        <begin position="57"/>
        <end position="71"/>
    </location>
</feature>
<name>A0AAD6XQ02_9AGAR</name>
<feature type="compositionally biased region" description="Acidic residues" evidence="1">
    <location>
        <begin position="41"/>
        <end position="56"/>
    </location>
</feature>
<accession>A0AAD6XQ02</accession>
<dbReference type="InterPro" id="IPR048958">
    <property type="entry name" value="Polysacc_lyase_14"/>
</dbReference>
<comment type="caution">
    <text evidence="3">The sequence shown here is derived from an EMBL/GenBank/DDBJ whole genome shotgun (WGS) entry which is preliminary data.</text>
</comment>
<sequence length="318" mass="33343">MTDLAAFNISAFPAGQQNLRLVTGIPAAASAGATPDSDTAAADDDSETDSETDTDADSLLPALPIPLLGGLLPPPSPPPSPPPASPPPYLPWTNASTVLQLRFPPHSANPAALPVGGAEFYAAPLAPALAQAHTAALRYSVFFPADFAWVKAGKLPGLYGGRAACSGGDRATDCFSTRIMWRGGGEGELYLYAPKDRQTASLCADPRSVCDAAYGFSVGRGAFAFRAGGWTTLVQTVRLNTPGRQDGGFVLEVDGRVVIRREDVFYRDGPPGAASSGAGRRAPSRAQRRTFFGGHGAAYETPREQYVWFKDFALVVDG</sequence>
<gene>
    <name evidence="3" type="ORF">B0H15DRAFT_783570</name>
</gene>
<dbReference type="AlphaFoldDB" id="A0AAD6XQ02"/>
<dbReference type="PANTHER" id="PTHR40124:SF1">
    <property type="entry name" value="DISAGGREGATASE RELATED REPEAT PROTEIN"/>
    <property type="match status" value="1"/>
</dbReference>
<feature type="compositionally biased region" description="Pro residues" evidence="1">
    <location>
        <begin position="72"/>
        <end position="90"/>
    </location>
</feature>
<dbReference type="EMBL" id="JARJCN010000036">
    <property type="protein sequence ID" value="KAJ7084832.1"/>
    <property type="molecule type" value="Genomic_DNA"/>
</dbReference>
<dbReference type="Proteomes" id="UP001222325">
    <property type="component" value="Unassembled WGS sequence"/>
</dbReference>
<feature type="compositionally biased region" description="Low complexity" evidence="1">
    <location>
        <begin position="29"/>
        <end position="40"/>
    </location>
</feature>
<feature type="region of interest" description="Disordered" evidence="1">
    <location>
        <begin position="29"/>
        <end position="91"/>
    </location>
</feature>
<keyword evidence="4" id="KW-1185">Reference proteome</keyword>
<evidence type="ECO:0000259" key="2">
    <source>
        <dbReference type="Pfam" id="PF21294"/>
    </source>
</evidence>
<protein>
    <recommendedName>
        <fullName evidence="2">Polysaccharide lyase 14 domain-containing protein</fullName>
    </recommendedName>
</protein>
<reference evidence="3" key="1">
    <citation type="submission" date="2023-03" db="EMBL/GenBank/DDBJ databases">
        <title>Massive genome expansion in bonnet fungi (Mycena s.s.) driven by repeated elements and novel gene families across ecological guilds.</title>
        <authorList>
            <consortium name="Lawrence Berkeley National Laboratory"/>
            <person name="Harder C.B."/>
            <person name="Miyauchi S."/>
            <person name="Viragh M."/>
            <person name="Kuo A."/>
            <person name="Thoen E."/>
            <person name="Andreopoulos B."/>
            <person name="Lu D."/>
            <person name="Skrede I."/>
            <person name="Drula E."/>
            <person name="Henrissat B."/>
            <person name="Morin E."/>
            <person name="Kohler A."/>
            <person name="Barry K."/>
            <person name="LaButti K."/>
            <person name="Morin E."/>
            <person name="Salamov A."/>
            <person name="Lipzen A."/>
            <person name="Mereny Z."/>
            <person name="Hegedus B."/>
            <person name="Baldrian P."/>
            <person name="Stursova M."/>
            <person name="Weitz H."/>
            <person name="Taylor A."/>
            <person name="Grigoriev I.V."/>
            <person name="Nagy L.G."/>
            <person name="Martin F."/>
            <person name="Kauserud H."/>
        </authorList>
    </citation>
    <scope>NUCLEOTIDE SEQUENCE</scope>
    <source>
        <strain evidence="3">CBHHK173m</strain>
    </source>
</reference>
<proteinExistence type="predicted"/>
<evidence type="ECO:0000313" key="4">
    <source>
        <dbReference type="Proteomes" id="UP001222325"/>
    </source>
</evidence>
<organism evidence="3 4">
    <name type="scientific">Mycena belliarum</name>
    <dbReference type="NCBI Taxonomy" id="1033014"/>
    <lineage>
        <taxon>Eukaryota</taxon>
        <taxon>Fungi</taxon>
        <taxon>Dikarya</taxon>
        <taxon>Basidiomycota</taxon>
        <taxon>Agaricomycotina</taxon>
        <taxon>Agaricomycetes</taxon>
        <taxon>Agaricomycetidae</taxon>
        <taxon>Agaricales</taxon>
        <taxon>Marasmiineae</taxon>
        <taxon>Mycenaceae</taxon>
        <taxon>Mycena</taxon>
    </lineage>
</organism>
<dbReference type="PANTHER" id="PTHR40124">
    <property type="match status" value="1"/>
</dbReference>
<feature type="domain" description="Polysaccharide lyase 14" evidence="2">
    <location>
        <begin position="95"/>
        <end position="312"/>
    </location>
</feature>